<keyword evidence="2" id="KW-0812">Transmembrane</keyword>
<dbReference type="InterPro" id="IPR012910">
    <property type="entry name" value="Plug_dom"/>
</dbReference>
<keyword evidence="4" id="KW-0675">Receptor</keyword>
<dbReference type="SUPFAM" id="SSF49464">
    <property type="entry name" value="Carboxypeptidase regulatory domain-like"/>
    <property type="match status" value="1"/>
</dbReference>
<comment type="similarity">
    <text evidence="2">Belongs to the TonB-dependent receptor family.</text>
</comment>
<keyword evidence="2" id="KW-1134">Transmembrane beta strand</keyword>
<comment type="subcellular location">
    <subcellularLocation>
        <location evidence="2">Cell outer membrane</location>
        <topology evidence="2">Multi-pass membrane protein</topology>
    </subcellularLocation>
</comment>
<dbReference type="PANTHER" id="PTHR30069">
    <property type="entry name" value="TONB-DEPENDENT OUTER MEMBRANE RECEPTOR"/>
    <property type="match status" value="1"/>
</dbReference>
<dbReference type="InterPro" id="IPR039426">
    <property type="entry name" value="TonB-dep_rcpt-like"/>
</dbReference>
<proteinExistence type="inferred from homology"/>
<feature type="domain" description="TonB-dependent receptor plug" evidence="3">
    <location>
        <begin position="90"/>
        <end position="215"/>
    </location>
</feature>
<sequence>MSGIVTDDTTPLPGVSVSVKNQRNTVITDFEGKFTITVSSDVSLIFTYIGFKTIEIPVARRLLINVQMEQDQTTLQEVRINTGYYSVKEKERTDSIAKIKAADIEKQPVNNPLAAMQGHMAGVNITQNTGVPGGGFNIQIRGLSSIRGDGNDPLYIVNGVPYSSQSLGDATVSASAISGVTNPLNNLNVSDIENIEVLKDADATAIYGSRGANGVVLITTKKGRSGETRFNLNAFTAVGKVARKMDLMQTSQYLSMRAEAFANDGITEYPEGAYDINGTWDQNRNADWQKELKEYLLQGELSLISMKEKSIIRETERLMNALWTGLTKIGLNYDLYFEKVDEFIR</sequence>
<name>A0ABS8M252_9FLAO</name>
<protein>
    <submittedName>
        <fullName evidence="4">TonB-dependent receptor plug domain-containing protein</fullName>
    </submittedName>
</protein>
<dbReference type="InterPro" id="IPR037066">
    <property type="entry name" value="Plug_dom_sf"/>
</dbReference>
<keyword evidence="5" id="KW-1185">Reference proteome</keyword>
<evidence type="ECO:0000313" key="5">
    <source>
        <dbReference type="Proteomes" id="UP001430700"/>
    </source>
</evidence>
<keyword evidence="1" id="KW-0732">Signal</keyword>
<keyword evidence="2" id="KW-0813">Transport</keyword>
<gene>
    <name evidence="4" type="ORF">LNQ34_14175</name>
</gene>
<dbReference type="Pfam" id="PF13715">
    <property type="entry name" value="CarbopepD_reg_2"/>
    <property type="match status" value="1"/>
</dbReference>
<dbReference type="PANTHER" id="PTHR30069:SF29">
    <property type="entry name" value="HEMOGLOBIN AND HEMOGLOBIN-HAPTOGLOBIN-BINDING PROTEIN 1-RELATED"/>
    <property type="match status" value="1"/>
</dbReference>
<evidence type="ECO:0000256" key="2">
    <source>
        <dbReference type="PROSITE-ProRule" id="PRU01360"/>
    </source>
</evidence>
<dbReference type="RefSeq" id="WP_230000208.1">
    <property type="nucleotide sequence ID" value="NZ_JAJJMN010000001.1"/>
</dbReference>
<dbReference type="Gene3D" id="2.170.130.10">
    <property type="entry name" value="TonB-dependent receptor, plug domain"/>
    <property type="match status" value="1"/>
</dbReference>
<evidence type="ECO:0000256" key="1">
    <source>
        <dbReference type="ARBA" id="ARBA00022729"/>
    </source>
</evidence>
<dbReference type="InterPro" id="IPR023997">
    <property type="entry name" value="TonB-dep_OMP_SusC/RagA_CS"/>
</dbReference>
<dbReference type="PROSITE" id="PS52016">
    <property type="entry name" value="TONB_DEPENDENT_REC_3"/>
    <property type="match status" value="1"/>
</dbReference>
<dbReference type="InterPro" id="IPR008969">
    <property type="entry name" value="CarboxyPept-like_regulatory"/>
</dbReference>
<dbReference type="EMBL" id="JAJJMN010000001">
    <property type="protein sequence ID" value="MCC9018914.1"/>
    <property type="molecule type" value="Genomic_DNA"/>
</dbReference>
<keyword evidence="2" id="KW-0472">Membrane</keyword>
<evidence type="ECO:0000259" key="3">
    <source>
        <dbReference type="Pfam" id="PF07715"/>
    </source>
</evidence>
<dbReference type="Gene3D" id="2.60.40.1120">
    <property type="entry name" value="Carboxypeptidase-like, regulatory domain"/>
    <property type="match status" value="1"/>
</dbReference>
<comment type="caution">
    <text evidence="4">The sequence shown here is derived from an EMBL/GenBank/DDBJ whole genome shotgun (WGS) entry which is preliminary data.</text>
</comment>
<keyword evidence="2" id="KW-0998">Cell outer membrane</keyword>
<organism evidence="4 5">
    <name type="scientific">Flavobacterium lipolyticum</name>
    <dbReference type="NCBI Taxonomy" id="2893754"/>
    <lineage>
        <taxon>Bacteria</taxon>
        <taxon>Pseudomonadati</taxon>
        <taxon>Bacteroidota</taxon>
        <taxon>Flavobacteriia</taxon>
        <taxon>Flavobacteriales</taxon>
        <taxon>Flavobacteriaceae</taxon>
        <taxon>Flavobacterium</taxon>
    </lineage>
</organism>
<dbReference type="SUPFAM" id="SSF56935">
    <property type="entry name" value="Porins"/>
    <property type="match status" value="1"/>
</dbReference>
<dbReference type="Proteomes" id="UP001430700">
    <property type="component" value="Unassembled WGS sequence"/>
</dbReference>
<dbReference type="Pfam" id="PF07715">
    <property type="entry name" value="Plug"/>
    <property type="match status" value="1"/>
</dbReference>
<dbReference type="NCBIfam" id="TIGR04057">
    <property type="entry name" value="SusC_RagA_signa"/>
    <property type="match status" value="1"/>
</dbReference>
<evidence type="ECO:0000313" key="4">
    <source>
        <dbReference type="EMBL" id="MCC9018914.1"/>
    </source>
</evidence>
<accession>A0ABS8M252</accession>
<reference evidence="4" key="1">
    <citation type="submission" date="2021-11" db="EMBL/GenBank/DDBJ databases">
        <title>Description of novel Flavobacterium species.</title>
        <authorList>
            <person name="Saticioglu I.B."/>
            <person name="Ay H."/>
            <person name="Altun S."/>
            <person name="Duman M."/>
        </authorList>
    </citation>
    <scope>NUCLEOTIDE SEQUENCE</scope>
    <source>
        <strain evidence="4">F-126</strain>
    </source>
</reference>